<reference evidence="7 8" key="1">
    <citation type="journal article" date="2018" name="Arch. Microbiol.">
        <title>New insights into the metabolic potential of the phototrophic purple bacterium Rhodopila globiformis DSM 161(T) from its draft genome sequence and evidence for a vanadium-dependent nitrogenase.</title>
        <authorList>
            <person name="Imhoff J.F."/>
            <person name="Rahn T."/>
            <person name="Kunzel S."/>
            <person name="Neulinger S.C."/>
        </authorList>
    </citation>
    <scope>NUCLEOTIDE SEQUENCE [LARGE SCALE GENOMIC DNA]</scope>
    <source>
        <strain evidence="7 8">DSM 16996</strain>
    </source>
</reference>
<keyword evidence="5 6" id="KW-0472">Membrane</keyword>
<accession>A0A2S6NCH9</accession>
<evidence type="ECO:0000256" key="3">
    <source>
        <dbReference type="ARBA" id="ARBA00022692"/>
    </source>
</evidence>
<keyword evidence="3 6" id="KW-0812">Transmembrane</keyword>
<protein>
    <recommendedName>
        <fullName evidence="9">Lysylphosphatidylglycerol synthetase</fullName>
    </recommendedName>
</protein>
<sequence>MNITASPHPDARPARGRGRRRVAQAAIGLALTCLFLWLGFRQIQVEQVSAAISQARASWVIGALVAFLLGYSCRVARWRVMLCAHNPKLTWRDCAGPLFASVAANNLLPFRMGDLVRSFGFCKQLGVSQGVAVTTLFVERLLDLLMVLLFLAAALAVFGGGGLIRLSSLIPVVTIAGLAGLLLFPAVFERIALHLTAALRRFLPGLSEGLSREIHRGAETIGHVSIPATMFRLLGWSALAWLCEGLVFWFCALALPTVQNPAGAWLALPVGTLATVIPSSPGFVGTFDYFTAQALMRSGDSFATGAAFAVLVHLLLWLPPTLLGGLHLLSHPVKGLLKTEKA</sequence>
<evidence type="ECO:0000313" key="8">
    <source>
        <dbReference type="Proteomes" id="UP000239089"/>
    </source>
</evidence>
<dbReference type="GO" id="GO:0005886">
    <property type="term" value="C:plasma membrane"/>
    <property type="evidence" value="ECO:0007669"/>
    <property type="project" value="UniProtKB-SubCell"/>
</dbReference>
<evidence type="ECO:0000256" key="2">
    <source>
        <dbReference type="ARBA" id="ARBA00022475"/>
    </source>
</evidence>
<feature type="transmembrane region" description="Helical" evidence="6">
    <location>
        <begin position="302"/>
        <end position="319"/>
    </location>
</feature>
<evidence type="ECO:0000313" key="7">
    <source>
        <dbReference type="EMBL" id="PPQ32291.1"/>
    </source>
</evidence>
<keyword evidence="4 6" id="KW-1133">Transmembrane helix</keyword>
<comment type="subcellular location">
    <subcellularLocation>
        <location evidence="1">Cell membrane</location>
        <topology evidence="1">Multi-pass membrane protein</topology>
    </subcellularLocation>
</comment>
<comment type="caution">
    <text evidence="7">The sequence shown here is derived from an EMBL/GenBank/DDBJ whole genome shotgun (WGS) entry which is preliminary data.</text>
</comment>
<dbReference type="EMBL" id="NHSJ01000041">
    <property type="protein sequence ID" value="PPQ32291.1"/>
    <property type="molecule type" value="Genomic_DNA"/>
</dbReference>
<keyword evidence="8" id="KW-1185">Reference proteome</keyword>
<dbReference type="InterPro" id="IPR022791">
    <property type="entry name" value="L-PG_synthase/AglD"/>
</dbReference>
<name>A0A2S6NCH9_9HYPH</name>
<feature type="transmembrane region" description="Helical" evidence="6">
    <location>
        <begin position="170"/>
        <end position="193"/>
    </location>
</feature>
<feature type="transmembrane region" description="Helical" evidence="6">
    <location>
        <begin position="233"/>
        <end position="255"/>
    </location>
</feature>
<evidence type="ECO:0000256" key="6">
    <source>
        <dbReference type="SAM" id="Phobius"/>
    </source>
</evidence>
<dbReference type="AlphaFoldDB" id="A0A2S6NCH9"/>
<dbReference type="NCBIfam" id="TIGR00374">
    <property type="entry name" value="flippase-like domain"/>
    <property type="match status" value="1"/>
</dbReference>
<evidence type="ECO:0000256" key="4">
    <source>
        <dbReference type="ARBA" id="ARBA00022989"/>
    </source>
</evidence>
<proteinExistence type="predicted"/>
<dbReference type="OrthoDB" id="5242769at2"/>
<feature type="transmembrane region" description="Helical" evidence="6">
    <location>
        <begin position="22"/>
        <end position="40"/>
    </location>
</feature>
<evidence type="ECO:0000256" key="5">
    <source>
        <dbReference type="ARBA" id="ARBA00023136"/>
    </source>
</evidence>
<feature type="transmembrane region" description="Helical" evidence="6">
    <location>
        <begin position="267"/>
        <end position="290"/>
    </location>
</feature>
<keyword evidence="2" id="KW-1003">Cell membrane</keyword>
<feature type="transmembrane region" description="Helical" evidence="6">
    <location>
        <begin position="52"/>
        <end position="71"/>
    </location>
</feature>
<dbReference type="PANTHER" id="PTHR39087:SF2">
    <property type="entry name" value="UPF0104 MEMBRANE PROTEIN MJ1595"/>
    <property type="match status" value="1"/>
</dbReference>
<dbReference type="PANTHER" id="PTHR39087">
    <property type="entry name" value="UPF0104 MEMBRANE PROTEIN MJ1595"/>
    <property type="match status" value="1"/>
</dbReference>
<evidence type="ECO:0008006" key="9">
    <source>
        <dbReference type="Google" id="ProtNLM"/>
    </source>
</evidence>
<feature type="transmembrane region" description="Helical" evidence="6">
    <location>
        <begin position="144"/>
        <end position="164"/>
    </location>
</feature>
<gene>
    <name evidence="7" type="ORF">CCR94_06215</name>
</gene>
<dbReference type="Pfam" id="PF03706">
    <property type="entry name" value="LPG_synthase_TM"/>
    <property type="match status" value="1"/>
</dbReference>
<evidence type="ECO:0000256" key="1">
    <source>
        <dbReference type="ARBA" id="ARBA00004651"/>
    </source>
</evidence>
<organism evidence="7 8">
    <name type="scientific">Rhodoblastus sphagnicola</name>
    <dbReference type="NCBI Taxonomy" id="333368"/>
    <lineage>
        <taxon>Bacteria</taxon>
        <taxon>Pseudomonadati</taxon>
        <taxon>Pseudomonadota</taxon>
        <taxon>Alphaproteobacteria</taxon>
        <taxon>Hyphomicrobiales</taxon>
        <taxon>Rhodoblastaceae</taxon>
        <taxon>Rhodoblastus</taxon>
    </lineage>
</organism>
<dbReference type="Proteomes" id="UP000239089">
    <property type="component" value="Unassembled WGS sequence"/>
</dbReference>